<comment type="subcellular location">
    <subcellularLocation>
        <location evidence="1">Secreted</location>
    </subcellularLocation>
</comment>
<accession>A0A7R9IF51</accession>
<dbReference type="PANTHER" id="PTHR11610:SF150">
    <property type="entry name" value="FI01825P-RELATED"/>
    <property type="match status" value="1"/>
</dbReference>
<dbReference type="GO" id="GO:0005615">
    <property type="term" value="C:extracellular space"/>
    <property type="evidence" value="ECO:0007669"/>
    <property type="project" value="TreeGrafter"/>
</dbReference>
<dbReference type="InterPro" id="IPR000734">
    <property type="entry name" value="TAG_lipase"/>
</dbReference>
<name>A0A7R9IF51_9NEOP</name>
<dbReference type="GO" id="GO:0016298">
    <property type="term" value="F:lipase activity"/>
    <property type="evidence" value="ECO:0007669"/>
    <property type="project" value="InterPro"/>
</dbReference>
<comment type="similarity">
    <text evidence="2 4">Belongs to the AB hydrolase superfamily. Lipase family.</text>
</comment>
<evidence type="ECO:0000313" key="6">
    <source>
        <dbReference type="EMBL" id="CAD7457226.1"/>
    </source>
</evidence>
<dbReference type="SUPFAM" id="SSF53474">
    <property type="entry name" value="alpha/beta-Hydrolases"/>
    <property type="match status" value="1"/>
</dbReference>
<organism evidence="6">
    <name type="scientific">Timema tahoe</name>
    <dbReference type="NCBI Taxonomy" id="61484"/>
    <lineage>
        <taxon>Eukaryota</taxon>
        <taxon>Metazoa</taxon>
        <taxon>Ecdysozoa</taxon>
        <taxon>Arthropoda</taxon>
        <taxon>Hexapoda</taxon>
        <taxon>Insecta</taxon>
        <taxon>Pterygota</taxon>
        <taxon>Neoptera</taxon>
        <taxon>Polyneoptera</taxon>
        <taxon>Phasmatodea</taxon>
        <taxon>Timematodea</taxon>
        <taxon>Timematoidea</taxon>
        <taxon>Timematidae</taxon>
        <taxon>Timema</taxon>
    </lineage>
</organism>
<gene>
    <name evidence="6" type="ORF">TTEB3V08_LOCUS5231</name>
</gene>
<evidence type="ECO:0000256" key="3">
    <source>
        <dbReference type="ARBA" id="ARBA00022525"/>
    </source>
</evidence>
<dbReference type="AlphaFoldDB" id="A0A7R9IF51"/>
<proteinExistence type="inferred from homology"/>
<dbReference type="EMBL" id="OE001614">
    <property type="protein sequence ID" value="CAD7457226.1"/>
    <property type="molecule type" value="Genomic_DNA"/>
</dbReference>
<evidence type="ECO:0000256" key="2">
    <source>
        <dbReference type="ARBA" id="ARBA00010701"/>
    </source>
</evidence>
<dbReference type="Gene3D" id="3.40.50.1820">
    <property type="entry name" value="alpha/beta hydrolase"/>
    <property type="match status" value="1"/>
</dbReference>
<dbReference type="PRINTS" id="PR00821">
    <property type="entry name" value="TAGLIPASE"/>
</dbReference>
<evidence type="ECO:0000256" key="1">
    <source>
        <dbReference type="ARBA" id="ARBA00004613"/>
    </source>
</evidence>
<dbReference type="InterPro" id="IPR013818">
    <property type="entry name" value="Lipase"/>
</dbReference>
<evidence type="ECO:0000259" key="5">
    <source>
        <dbReference type="Pfam" id="PF00151"/>
    </source>
</evidence>
<dbReference type="GO" id="GO:0017171">
    <property type="term" value="F:serine hydrolase activity"/>
    <property type="evidence" value="ECO:0007669"/>
    <property type="project" value="TreeGrafter"/>
</dbReference>
<dbReference type="InterPro" id="IPR029058">
    <property type="entry name" value="AB_hydrolase_fold"/>
</dbReference>
<dbReference type="Pfam" id="PF00151">
    <property type="entry name" value="Lipase"/>
    <property type="match status" value="1"/>
</dbReference>
<dbReference type="PANTHER" id="PTHR11610">
    <property type="entry name" value="LIPASE"/>
    <property type="match status" value="1"/>
</dbReference>
<reference evidence="6" key="1">
    <citation type="submission" date="2020-11" db="EMBL/GenBank/DDBJ databases">
        <authorList>
            <person name="Tran Van P."/>
        </authorList>
    </citation>
    <scope>NUCLEOTIDE SEQUENCE</scope>
</reference>
<protein>
    <recommendedName>
        <fullName evidence="5">Lipase domain-containing protein</fullName>
    </recommendedName>
</protein>
<dbReference type="GO" id="GO:0016042">
    <property type="term" value="P:lipid catabolic process"/>
    <property type="evidence" value="ECO:0007669"/>
    <property type="project" value="TreeGrafter"/>
</dbReference>
<evidence type="ECO:0000256" key="4">
    <source>
        <dbReference type="RuleBase" id="RU004262"/>
    </source>
</evidence>
<keyword evidence="3" id="KW-0964">Secreted</keyword>
<feature type="domain" description="Lipase" evidence="5">
    <location>
        <begin position="122"/>
        <end position="322"/>
    </location>
</feature>
<sequence>MEGDPRKVIYLKLAEKQPPPNPPKCRISATFRKQVNQEVGTIYSRLNRYVPTPKKISVCQETSLVKSLLEKRVIDVVTSVKPSPDDFLRTVNEDGVSADEDVSSLANLVEETDESSVDLEKVTFILYDRLNFTNKIPLKIGMKYLPEIFNPNYDTIFTVHSWVVGPVIMEDIIEGYIQTGKDYNLMAADWSPASGAGYIVSSLVAAEIGGKIAEFIDFLTTKGLSPSKISLIGYSLGCHVAGTAGFRVTSGRVGTVIALEPSGPVQNLFPPELRLTQDDADFVVVIHTNVGDLGYVGDLGHVDFYPNGGVYQPGCDQDSIERTAVPDVVHSSIDGCHEVTKFIRPVPHLPYNVANPTHCYWGAGAYTSILSRRLSNIKGELLARYPCHKPPNIFWCHNPPLQWAFPDDSYLPPVWQLNKTRQEYITTLNDVAILPGNGFFPDDSYLLLVWRLDKTSRDRNRS</sequence>